<evidence type="ECO:0000313" key="1">
    <source>
        <dbReference type="EMBL" id="MBC8547389.1"/>
    </source>
</evidence>
<evidence type="ECO:0000313" key="2">
    <source>
        <dbReference type="Proteomes" id="UP000653127"/>
    </source>
</evidence>
<dbReference type="Pfam" id="PF04237">
    <property type="entry name" value="YjbR"/>
    <property type="match status" value="1"/>
</dbReference>
<gene>
    <name evidence="1" type="ORF">H8711_10675</name>
</gene>
<dbReference type="EMBL" id="JACRST010000018">
    <property type="protein sequence ID" value="MBC8547389.1"/>
    <property type="molecule type" value="Genomic_DNA"/>
</dbReference>
<dbReference type="PANTHER" id="PTHR35145">
    <property type="entry name" value="CYTOPLASMIC PROTEIN-RELATED"/>
    <property type="match status" value="1"/>
</dbReference>
<organism evidence="1 2">
    <name type="scientific">Ligaoa zhengdingensis</name>
    <dbReference type="NCBI Taxonomy" id="2763658"/>
    <lineage>
        <taxon>Bacteria</taxon>
        <taxon>Bacillati</taxon>
        <taxon>Bacillota</taxon>
        <taxon>Clostridia</taxon>
        <taxon>Eubacteriales</taxon>
        <taxon>Oscillospiraceae</taxon>
        <taxon>Ligaoa</taxon>
    </lineage>
</organism>
<dbReference type="InterPro" id="IPR038056">
    <property type="entry name" value="YjbR-like_sf"/>
</dbReference>
<dbReference type="AlphaFoldDB" id="A0A926E1G9"/>
<dbReference type="SUPFAM" id="SSF142906">
    <property type="entry name" value="YjbR-like"/>
    <property type="match status" value="1"/>
</dbReference>
<dbReference type="PANTHER" id="PTHR35145:SF1">
    <property type="entry name" value="CYTOPLASMIC PROTEIN"/>
    <property type="match status" value="1"/>
</dbReference>
<proteinExistence type="predicted"/>
<dbReference type="InterPro" id="IPR058532">
    <property type="entry name" value="YjbR/MT2646/Rv2570-like"/>
</dbReference>
<dbReference type="RefSeq" id="WP_249283431.1">
    <property type="nucleotide sequence ID" value="NZ_JACRST010000018.1"/>
</dbReference>
<dbReference type="InterPro" id="IPR007351">
    <property type="entry name" value="YjbR"/>
</dbReference>
<reference evidence="1" key="1">
    <citation type="submission" date="2020-08" db="EMBL/GenBank/DDBJ databases">
        <title>Genome public.</title>
        <authorList>
            <person name="Liu C."/>
            <person name="Sun Q."/>
        </authorList>
    </citation>
    <scope>NUCLEOTIDE SEQUENCE</scope>
    <source>
        <strain evidence="1">NSJ-31</strain>
    </source>
</reference>
<keyword evidence="1" id="KW-0238">DNA-binding</keyword>
<dbReference type="GO" id="GO:0003677">
    <property type="term" value="F:DNA binding"/>
    <property type="evidence" value="ECO:0007669"/>
    <property type="project" value="UniProtKB-KW"/>
</dbReference>
<sequence length="123" mass="14280">MTRRELIEYCMSKPGAYEDYPFDKLNDGTSWTVMRHSGNRKTFALIFERQGGLWINLKCEPMLAELLRSAYQSVLPGYHMNKAHWNSVIVGGDLPEERLLEMIDHSFELTKPKAPRRIRPDAP</sequence>
<protein>
    <submittedName>
        <fullName evidence="1">MmcQ/YjbR family DNA-binding protein</fullName>
    </submittedName>
</protein>
<keyword evidence="2" id="KW-1185">Reference proteome</keyword>
<dbReference type="Proteomes" id="UP000653127">
    <property type="component" value="Unassembled WGS sequence"/>
</dbReference>
<dbReference type="Gene3D" id="3.90.1150.30">
    <property type="match status" value="1"/>
</dbReference>
<comment type="caution">
    <text evidence="1">The sequence shown here is derived from an EMBL/GenBank/DDBJ whole genome shotgun (WGS) entry which is preliminary data.</text>
</comment>
<name>A0A926E1G9_9FIRM</name>
<accession>A0A926E1G9</accession>